<dbReference type="AlphaFoldDB" id="A0A3S5FDJ9"/>
<dbReference type="Proteomes" id="UP000784294">
    <property type="component" value="Unassembled WGS sequence"/>
</dbReference>
<gene>
    <name evidence="2" type="ORF">PXEA_LOCUS12752</name>
</gene>
<keyword evidence="3" id="KW-1185">Reference proteome</keyword>
<evidence type="ECO:0000313" key="3">
    <source>
        <dbReference type="Proteomes" id="UP000784294"/>
    </source>
</evidence>
<dbReference type="EMBL" id="CAAALY010041023">
    <property type="protein sequence ID" value="VEL19312.1"/>
    <property type="molecule type" value="Genomic_DNA"/>
</dbReference>
<feature type="region of interest" description="Disordered" evidence="1">
    <location>
        <begin position="19"/>
        <end position="50"/>
    </location>
</feature>
<protein>
    <submittedName>
        <fullName evidence="2">Uncharacterized protein</fullName>
    </submittedName>
</protein>
<reference evidence="2" key="1">
    <citation type="submission" date="2018-11" db="EMBL/GenBank/DDBJ databases">
        <authorList>
            <consortium name="Pathogen Informatics"/>
        </authorList>
    </citation>
    <scope>NUCLEOTIDE SEQUENCE</scope>
</reference>
<evidence type="ECO:0000256" key="1">
    <source>
        <dbReference type="SAM" id="MobiDB-lite"/>
    </source>
</evidence>
<proteinExistence type="predicted"/>
<name>A0A3S5FDJ9_9PLAT</name>
<organism evidence="2 3">
    <name type="scientific">Protopolystoma xenopodis</name>
    <dbReference type="NCBI Taxonomy" id="117903"/>
    <lineage>
        <taxon>Eukaryota</taxon>
        <taxon>Metazoa</taxon>
        <taxon>Spiralia</taxon>
        <taxon>Lophotrochozoa</taxon>
        <taxon>Platyhelminthes</taxon>
        <taxon>Monogenea</taxon>
        <taxon>Polyopisthocotylea</taxon>
        <taxon>Polystomatidea</taxon>
        <taxon>Polystomatidae</taxon>
        <taxon>Protopolystoma</taxon>
    </lineage>
</organism>
<sequence length="84" mass="8165">MPASLPQEILSVALAQPAITGPGHTQSNQQQQSSLLALMPPSPIATSNASGAVTTTSLASAGGDALALVPVNQASTVSAAQVSS</sequence>
<accession>A0A3S5FDJ9</accession>
<evidence type="ECO:0000313" key="2">
    <source>
        <dbReference type="EMBL" id="VEL19312.1"/>
    </source>
</evidence>
<comment type="caution">
    <text evidence="2">The sequence shown here is derived from an EMBL/GenBank/DDBJ whole genome shotgun (WGS) entry which is preliminary data.</text>
</comment>